<protein>
    <submittedName>
        <fullName evidence="2">9057_t:CDS:1</fullName>
    </submittedName>
</protein>
<keyword evidence="1" id="KW-0472">Membrane</keyword>
<sequence length="150" mass="17250">AARSKTIRDRNNPFRPNSYMMESSLTEKLETIIVKFKEELEITIKDFGKLEENKPATFITLKDDIARKITSIESLEKRLSQFSDLQTTLQREKYISHEISQSVLRMSEALKRERALREMIMLGVVWLAIAMMAFIGLVVIVPSSVQDGIN</sequence>
<dbReference type="AlphaFoldDB" id="A0A9N9H606"/>
<feature type="transmembrane region" description="Helical" evidence="1">
    <location>
        <begin position="120"/>
        <end position="141"/>
    </location>
</feature>
<evidence type="ECO:0000256" key="1">
    <source>
        <dbReference type="SAM" id="Phobius"/>
    </source>
</evidence>
<dbReference type="EMBL" id="CAJVPI010003706">
    <property type="protein sequence ID" value="CAG8661296.1"/>
    <property type="molecule type" value="Genomic_DNA"/>
</dbReference>
<accession>A0A9N9H606</accession>
<proteinExistence type="predicted"/>
<keyword evidence="1" id="KW-1133">Transmembrane helix</keyword>
<evidence type="ECO:0000313" key="2">
    <source>
        <dbReference type="EMBL" id="CAG8661296.1"/>
    </source>
</evidence>
<organism evidence="2 3">
    <name type="scientific">Paraglomus brasilianum</name>
    <dbReference type="NCBI Taxonomy" id="144538"/>
    <lineage>
        <taxon>Eukaryota</taxon>
        <taxon>Fungi</taxon>
        <taxon>Fungi incertae sedis</taxon>
        <taxon>Mucoromycota</taxon>
        <taxon>Glomeromycotina</taxon>
        <taxon>Glomeromycetes</taxon>
        <taxon>Paraglomerales</taxon>
        <taxon>Paraglomeraceae</taxon>
        <taxon>Paraglomus</taxon>
    </lineage>
</organism>
<feature type="non-terminal residue" evidence="2">
    <location>
        <position position="150"/>
    </location>
</feature>
<name>A0A9N9H606_9GLOM</name>
<reference evidence="2" key="1">
    <citation type="submission" date="2021-06" db="EMBL/GenBank/DDBJ databases">
        <authorList>
            <person name="Kallberg Y."/>
            <person name="Tangrot J."/>
            <person name="Rosling A."/>
        </authorList>
    </citation>
    <scope>NUCLEOTIDE SEQUENCE</scope>
    <source>
        <strain evidence="2">BR232B</strain>
    </source>
</reference>
<gene>
    <name evidence="2" type="ORF">PBRASI_LOCUS10798</name>
</gene>
<comment type="caution">
    <text evidence="2">The sequence shown here is derived from an EMBL/GenBank/DDBJ whole genome shotgun (WGS) entry which is preliminary data.</text>
</comment>
<dbReference type="Proteomes" id="UP000789739">
    <property type="component" value="Unassembled WGS sequence"/>
</dbReference>
<keyword evidence="1" id="KW-0812">Transmembrane</keyword>
<feature type="non-terminal residue" evidence="2">
    <location>
        <position position="1"/>
    </location>
</feature>
<evidence type="ECO:0000313" key="3">
    <source>
        <dbReference type="Proteomes" id="UP000789739"/>
    </source>
</evidence>
<keyword evidence="3" id="KW-1185">Reference proteome</keyword>